<dbReference type="AlphaFoldDB" id="A0A4R2GIA1"/>
<dbReference type="GO" id="GO:0042802">
    <property type="term" value="F:identical protein binding"/>
    <property type="evidence" value="ECO:0007669"/>
    <property type="project" value="UniProtKB-ARBA"/>
</dbReference>
<evidence type="ECO:0000313" key="6">
    <source>
        <dbReference type="EMBL" id="TCO07623.1"/>
    </source>
</evidence>
<dbReference type="RefSeq" id="WP_243699386.1">
    <property type="nucleotide sequence ID" value="NZ_SLWK01000007.1"/>
</dbReference>
<dbReference type="PANTHER" id="PTHR11644">
    <property type="entry name" value="CYTIDINE DEAMINASE"/>
    <property type="match status" value="1"/>
</dbReference>
<dbReference type="InterPro" id="IPR002125">
    <property type="entry name" value="CMP_dCMP_dom"/>
</dbReference>
<organism evidence="6 7">
    <name type="scientific">Natronoflexus pectinivorans</name>
    <dbReference type="NCBI Taxonomy" id="682526"/>
    <lineage>
        <taxon>Bacteria</taxon>
        <taxon>Pseudomonadati</taxon>
        <taxon>Bacteroidota</taxon>
        <taxon>Bacteroidia</taxon>
        <taxon>Marinilabiliales</taxon>
        <taxon>Marinilabiliaceae</taxon>
        <taxon>Natronoflexus</taxon>
    </lineage>
</organism>
<evidence type="ECO:0000256" key="2">
    <source>
        <dbReference type="ARBA" id="ARBA00022723"/>
    </source>
</evidence>
<evidence type="ECO:0000313" key="7">
    <source>
        <dbReference type="Proteomes" id="UP000295221"/>
    </source>
</evidence>
<evidence type="ECO:0000256" key="3">
    <source>
        <dbReference type="ARBA" id="ARBA00022801"/>
    </source>
</evidence>
<protein>
    <submittedName>
        <fullName evidence="6">Cytidine deaminase</fullName>
    </submittedName>
</protein>
<dbReference type="EMBL" id="SLWK01000007">
    <property type="protein sequence ID" value="TCO07623.1"/>
    <property type="molecule type" value="Genomic_DNA"/>
</dbReference>
<sequence length="159" mass="17476">MQSHKKTISYTEYQSVDQLSTGDRELAEKAINSAKSAYAPYSRFNVGTAIKLKNGEIICGNNQENAAYPSGLCAERVALFYAGANFPDVPVSSMAVVALKDDEITNQVISPCGSCRQVIVETSHRYKQNFPIILIGKNNILKIDDSTELLPLIFGSDYF</sequence>
<keyword evidence="4" id="KW-0862">Zinc</keyword>
<dbReference type="InterPro" id="IPR050202">
    <property type="entry name" value="Cyt/Deoxycyt_deaminase"/>
</dbReference>
<reference evidence="6 7" key="1">
    <citation type="submission" date="2019-03" db="EMBL/GenBank/DDBJ databases">
        <title>Genomic Encyclopedia of Type Strains, Phase IV (KMG-IV): sequencing the most valuable type-strain genomes for metagenomic binning, comparative biology and taxonomic classification.</title>
        <authorList>
            <person name="Goeker M."/>
        </authorList>
    </citation>
    <scope>NUCLEOTIDE SEQUENCE [LARGE SCALE GENOMIC DNA]</scope>
    <source>
        <strain evidence="6 7">DSM 24179</strain>
    </source>
</reference>
<dbReference type="PROSITE" id="PS51747">
    <property type="entry name" value="CYT_DCMP_DEAMINASES_2"/>
    <property type="match status" value="1"/>
</dbReference>
<dbReference type="CDD" id="cd01283">
    <property type="entry name" value="cytidine_deaminase"/>
    <property type="match status" value="1"/>
</dbReference>
<accession>A0A4R2GIA1</accession>
<dbReference type="GO" id="GO:0004126">
    <property type="term" value="F:cytidine deaminase activity"/>
    <property type="evidence" value="ECO:0007669"/>
    <property type="project" value="UniProtKB-ARBA"/>
</dbReference>
<evidence type="ECO:0000259" key="5">
    <source>
        <dbReference type="PROSITE" id="PS51747"/>
    </source>
</evidence>
<keyword evidence="7" id="KW-1185">Reference proteome</keyword>
<dbReference type="PANTHER" id="PTHR11644:SF2">
    <property type="entry name" value="CYTIDINE DEAMINASE"/>
    <property type="match status" value="1"/>
</dbReference>
<dbReference type="InterPro" id="IPR016193">
    <property type="entry name" value="Cytidine_deaminase-like"/>
</dbReference>
<keyword evidence="2" id="KW-0479">Metal-binding</keyword>
<comment type="caution">
    <text evidence="6">The sequence shown here is derived from an EMBL/GenBank/DDBJ whole genome shotgun (WGS) entry which is preliminary data.</text>
</comment>
<dbReference type="Proteomes" id="UP000295221">
    <property type="component" value="Unassembled WGS sequence"/>
</dbReference>
<feature type="domain" description="CMP/dCMP-type deaminase" evidence="5">
    <location>
        <begin position="21"/>
        <end position="157"/>
    </location>
</feature>
<dbReference type="InterPro" id="IPR016192">
    <property type="entry name" value="APOBEC/CMP_deaminase_Zn-bd"/>
</dbReference>
<dbReference type="GO" id="GO:0072527">
    <property type="term" value="P:pyrimidine-containing compound metabolic process"/>
    <property type="evidence" value="ECO:0007669"/>
    <property type="project" value="UniProtKB-ARBA"/>
</dbReference>
<evidence type="ECO:0000256" key="1">
    <source>
        <dbReference type="ARBA" id="ARBA00006576"/>
    </source>
</evidence>
<dbReference type="PROSITE" id="PS00903">
    <property type="entry name" value="CYT_DCMP_DEAMINASES_1"/>
    <property type="match status" value="1"/>
</dbReference>
<dbReference type="NCBIfam" id="NF004064">
    <property type="entry name" value="PRK05578.1"/>
    <property type="match status" value="1"/>
</dbReference>
<proteinExistence type="inferred from homology"/>
<evidence type="ECO:0000256" key="4">
    <source>
        <dbReference type="ARBA" id="ARBA00022833"/>
    </source>
</evidence>
<dbReference type="Pfam" id="PF00383">
    <property type="entry name" value="dCMP_cyt_deam_1"/>
    <property type="match status" value="1"/>
</dbReference>
<comment type="similarity">
    <text evidence="1">Belongs to the cytidine and deoxycytidylate deaminase family.</text>
</comment>
<keyword evidence="3" id="KW-0378">Hydrolase</keyword>
<name>A0A4R2GIA1_9BACT</name>
<gene>
    <name evidence="6" type="ORF">EV194_1077</name>
</gene>
<dbReference type="GO" id="GO:0005829">
    <property type="term" value="C:cytosol"/>
    <property type="evidence" value="ECO:0007669"/>
    <property type="project" value="TreeGrafter"/>
</dbReference>
<dbReference type="Gene3D" id="3.40.140.10">
    <property type="entry name" value="Cytidine Deaminase, domain 2"/>
    <property type="match status" value="1"/>
</dbReference>
<dbReference type="SUPFAM" id="SSF53927">
    <property type="entry name" value="Cytidine deaminase-like"/>
    <property type="match status" value="1"/>
</dbReference>
<dbReference type="GO" id="GO:0008270">
    <property type="term" value="F:zinc ion binding"/>
    <property type="evidence" value="ECO:0007669"/>
    <property type="project" value="InterPro"/>
</dbReference>
<dbReference type="GO" id="GO:0055086">
    <property type="term" value="P:nucleobase-containing small molecule metabolic process"/>
    <property type="evidence" value="ECO:0007669"/>
    <property type="project" value="UniProtKB-ARBA"/>
</dbReference>